<protein>
    <submittedName>
        <fullName evidence="1">Uncharacterized protein</fullName>
    </submittedName>
</protein>
<accession>A0A0D9PDU7</accession>
<evidence type="ECO:0000313" key="2">
    <source>
        <dbReference type="Proteomes" id="UP000054544"/>
    </source>
</evidence>
<dbReference type="EMBL" id="KE384719">
    <property type="protein sequence ID" value="KJK84293.1"/>
    <property type="molecule type" value="Genomic_DNA"/>
</dbReference>
<sequence>MNIANPLLTKTLPIGCSGVGIRAFPMNLLSPIWKPYCPSFVADLPLLHVFGQEEVETDVKTVVLSNSVIERWTYGRG</sequence>
<proteinExistence type="predicted"/>
<dbReference type="Proteomes" id="UP000054544">
    <property type="component" value="Unassembled WGS sequence"/>
</dbReference>
<reference evidence="2" key="1">
    <citation type="journal article" date="2014" name="BMC Genomics">
        <title>The genome sequence of the biocontrol fungus Metarhizium anisopliae and comparative genomics of Metarhizium species.</title>
        <authorList>
            <person name="Pattemore J.A."/>
            <person name="Hane J.K."/>
            <person name="Williams A.H."/>
            <person name="Wilson B.A."/>
            <person name="Stodart B.J."/>
            <person name="Ash G.J."/>
        </authorList>
    </citation>
    <scope>NUCLEOTIDE SEQUENCE [LARGE SCALE GENOMIC DNA]</scope>
    <source>
        <strain evidence="2">BRIP 53293</strain>
    </source>
</reference>
<organism evidence="1 2">
    <name type="scientific">Metarhizium anisopliae BRIP 53293</name>
    <dbReference type="NCBI Taxonomy" id="1291518"/>
    <lineage>
        <taxon>Eukaryota</taxon>
        <taxon>Fungi</taxon>
        <taxon>Dikarya</taxon>
        <taxon>Ascomycota</taxon>
        <taxon>Pezizomycotina</taxon>
        <taxon>Sordariomycetes</taxon>
        <taxon>Hypocreomycetidae</taxon>
        <taxon>Hypocreales</taxon>
        <taxon>Clavicipitaceae</taxon>
        <taxon>Metarhizium</taxon>
    </lineage>
</organism>
<dbReference type="AlphaFoldDB" id="A0A0D9PDU7"/>
<name>A0A0D9PDU7_METAN</name>
<evidence type="ECO:0000313" key="1">
    <source>
        <dbReference type="EMBL" id="KJK84293.1"/>
    </source>
</evidence>
<gene>
    <name evidence="1" type="ORF">H634G_00657</name>
</gene>
<keyword evidence="2" id="KW-1185">Reference proteome</keyword>